<dbReference type="Proteomes" id="UP000695026">
    <property type="component" value="Unplaced"/>
</dbReference>
<evidence type="ECO:0000313" key="12">
    <source>
        <dbReference type="RefSeq" id="XP_007443766.1"/>
    </source>
</evidence>
<evidence type="ECO:0000256" key="3">
    <source>
        <dbReference type="ARBA" id="ARBA00022606"/>
    </source>
</evidence>
<name>A0A9F2RCF4_PYTBI</name>
<dbReference type="Gene3D" id="1.20.1070.10">
    <property type="entry name" value="Rhodopsin 7-helix transmembrane proteins"/>
    <property type="match status" value="1"/>
</dbReference>
<dbReference type="OMA" id="YFFILMG"/>
<dbReference type="CDD" id="cd15225">
    <property type="entry name" value="7tmA_OR10A-like"/>
    <property type="match status" value="1"/>
</dbReference>
<accession>A0A9F2RCF4</accession>
<dbReference type="PRINTS" id="PR00245">
    <property type="entry name" value="OLFACTORYR"/>
</dbReference>
<dbReference type="AlphaFoldDB" id="A0A9F2RCF4"/>
<feature type="transmembrane region" description="Helical" evidence="9">
    <location>
        <begin position="101"/>
        <end position="119"/>
    </location>
</feature>
<dbReference type="PANTHER" id="PTHR26453">
    <property type="entry name" value="OLFACTORY RECEPTOR"/>
    <property type="match status" value="1"/>
</dbReference>
<feature type="transmembrane region" description="Helical" evidence="9">
    <location>
        <begin position="199"/>
        <end position="224"/>
    </location>
</feature>
<comment type="subcellular location">
    <subcellularLocation>
        <location evidence="1">Cell membrane</location>
        <topology evidence="1">Multi-pass membrane protein</topology>
    </subcellularLocation>
</comment>
<dbReference type="FunFam" id="1.20.1070.10:FF:000001">
    <property type="entry name" value="Olfactory receptor"/>
    <property type="match status" value="1"/>
</dbReference>
<keyword evidence="8" id="KW-0807">Transducer</keyword>
<feature type="transmembrane region" description="Helical" evidence="9">
    <location>
        <begin position="61"/>
        <end position="81"/>
    </location>
</feature>
<dbReference type="GO" id="GO:0004930">
    <property type="term" value="F:G protein-coupled receptor activity"/>
    <property type="evidence" value="ECO:0007669"/>
    <property type="project" value="InterPro"/>
</dbReference>
<feature type="transmembrane region" description="Helical" evidence="9">
    <location>
        <begin position="24"/>
        <end position="49"/>
    </location>
</feature>
<reference evidence="12" key="1">
    <citation type="submission" date="2025-08" db="UniProtKB">
        <authorList>
            <consortium name="RefSeq"/>
        </authorList>
    </citation>
    <scope>IDENTIFICATION</scope>
    <source>
        <tissue evidence="12">Liver</tissue>
    </source>
</reference>
<dbReference type="Pfam" id="PF13853">
    <property type="entry name" value="7tm_4"/>
    <property type="match status" value="1"/>
</dbReference>
<evidence type="ECO:0000313" key="11">
    <source>
        <dbReference type="Proteomes" id="UP000695026"/>
    </source>
</evidence>
<evidence type="ECO:0000256" key="6">
    <source>
        <dbReference type="ARBA" id="ARBA00022989"/>
    </source>
</evidence>
<dbReference type="GO" id="GO:0005886">
    <property type="term" value="C:plasma membrane"/>
    <property type="evidence" value="ECO:0007669"/>
    <property type="project" value="UniProtKB-SubCell"/>
</dbReference>
<keyword evidence="3" id="KW-0716">Sensory transduction</keyword>
<keyword evidence="11" id="KW-1185">Reference proteome</keyword>
<sequence>MNENSTTPTEFVLLGISQRTDLQALLFAVFLIIYFFILMGNMLVFVATISSQVLHTPMYFFLRHLSFLDVCYTSVTLPQMLVHFISKRRTISVLGCAMQMFFYIFLGTTVCYLLAVMACDRYLAICQPLHYMRLMTRRTCFLFVSGCWVTGLLVSLLQTSLIFSLPLCGSNIINHFFCDISPLMKLQHPSSFINNVENILAVFLVLVTPFIFILVSYFLIIADISKLTLPAGRQKALGTCSSHMLSVILFYGTAMFTYLSPKFGYSDSLSKLLSLIYTMVPAMLNPVIYSLRNKPVNDAIKEILAKLCMCMKRLFCCLCGQSLRK</sequence>
<keyword evidence="7 9" id="KW-0472">Membrane</keyword>
<dbReference type="PROSITE" id="PS50262">
    <property type="entry name" value="G_PROTEIN_RECEP_F1_2"/>
    <property type="match status" value="1"/>
</dbReference>
<feature type="transmembrane region" description="Helical" evidence="9">
    <location>
        <begin position="236"/>
        <end position="260"/>
    </location>
</feature>
<evidence type="ECO:0000256" key="7">
    <source>
        <dbReference type="ARBA" id="ARBA00023136"/>
    </source>
</evidence>
<keyword evidence="4 9" id="KW-0812">Transmembrane</keyword>
<dbReference type="InterPro" id="IPR000276">
    <property type="entry name" value="GPCR_Rhodpsn"/>
</dbReference>
<proteinExistence type="predicted"/>
<protein>
    <submittedName>
        <fullName evidence="12">Olfactory receptor 10C1-like</fullName>
    </submittedName>
</protein>
<dbReference type="SUPFAM" id="SSF81321">
    <property type="entry name" value="Family A G protein-coupled receptor-like"/>
    <property type="match status" value="1"/>
</dbReference>
<evidence type="ECO:0000259" key="10">
    <source>
        <dbReference type="PROSITE" id="PS50262"/>
    </source>
</evidence>
<feature type="transmembrane region" description="Helical" evidence="9">
    <location>
        <begin position="272"/>
        <end position="291"/>
    </location>
</feature>
<dbReference type="GeneID" id="103055578"/>
<dbReference type="KEGG" id="pbi:103055578"/>
<gene>
    <name evidence="12" type="primary">LOC103055578</name>
</gene>
<evidence type="ECO:0000256" key="5">
    <source>
        <dbReference type="ARBA" id="ARBA00022725"/>
    </source>
</evidence>
<feature type="transmembrane region" description="Helical" evidence="9">
    <location>
        <begin position="140"/>
        <end position="163"/>
    </location>
</feature>
<evidence type="ECO:0000256" key="9">
    <source>
        <dbReference type="SAM" id="Phobius"/>
    </source>
</evidence>
<evidence type="ECO:0000256" key="1">
    <source>
        <dbReference type="ARBA" id="ARBA00004651"/>
    </source>
</evidence>
<keyword evidence="5" id="KW-0552">Olfaction</keyword>
<keyword evidence="2" id="KW-1003">Cell membrane</keyword>
<evidence type="ECO:0000256" key="4">
    <source>
        <dbReference type="ARBA" id="ARBA00022692"/>
    </source>
</evidence>
<dbReference type="GO" id="GO:0004984">
    <property type="term" value="F:olfactory receptor activity"/>
    <property type="evidence" value="ECO:0007669"/>
    <property type="project" value="InterPro"/>
</dbReference>
<feature type="domain" description="G-protein coupled receptors family 1 profile" evidence="10">
    <location>
        <begin position="40"/>
        <end position="289"/>
    </location>
</feature>
<dbReference type="RefSeq" id="XP_007443766.1">
    <property type="nucleotide sequence ID" value="XM_007443704.1"/>
</dbReference>
<organism evidence="11 12">
    <name type="scientific">Python bivittatus</name>
    <name type="common">Burmese python</name>
    <name type="synonym">Python molurus bivittatus</name>
    <dbReference type="NCBI Taxonomy" id="176946"/>
    <lineage>
        <taxon>Eukaryota</taxon>
        <taxon>Metazoa</taxon>
        <taxon>Chordata</taxon>
        <taxon>Craniata</taxon>
        <taxon>Vertebrata</taxon>
        <taxon>Euteleostomi</taxon>
        <taxon>Lepidosauria</taxon>
        <taxon>Squamata</taxon>
        <taxon>Bifurcata</taxon>
        <taxon>Unidentata</taxon>
        <taxon>Episquamata</taxon>
        <taxon>Toxicofera</taxon>
        <taxon>Serpentes</taxon>
        <taxon>Henophidia</taxon>
        <taxon>Pythonidae</taxon>
        <taxon>Python</taxon>
    </lineage>
</organism>
<keyword evidence="6 9" id="KW-1133">Transmembrane helix</keyword>
<evidence type="ECO:0000256" key="2">
    <source>
        <dbReference type="ARBA" id="ARBA00022475"/>
    </source>
</evidence>
<evidence type="ECO:0000256" key="8">
    <source>
        <dbReference type="ARBA" id="ARBA00023224"/>
    </source>
</evidence>
<dbReference type="InterPro" id="IPR017452">
    <property type="entry name" value="GPCR_Rhodpsn_7TM"/>
</dbReference>
<dbReference type="InterPro" id="IPR000725">
    <property type="entry name" value="Olfact_rcpt"/>
</dbReference>
<dbReference type="PRINTS" id="PR00237">
    <property type="entry name" value="GPCRRHODOPSN"/>
</dbReference>
<dbReference type="OrthoDB" id="9975554at2759"/>